<dbReference type="PANTHER" id="PTHR24292">
    <property type="entry name" value="CYTOCHROME P450"/>
    <property type="match status" value="1"/>
</dbReference>
<evidence type="ECO:0000256" key="2">
    <source>
        <dbReference type="ARBA" id="ARBA00004174"/>
    </source>
</evidence>
<evidence type="ECO:0000256" key="12">
    <source>
        <dbReference type="ARBA" id="ARBA00023136"/>
    </source>
</evidence>
<keyword evidence="9 14" id="KW-0560">Oxidoreductase</keyword>
<comment type="similarity">
    <text evidence="4 14">Belongs to the cytochrome P450 family.</text>
</comment>
<feature type="binding site" description="axial binding residue" evidence="13">
    <location>
        <position position="443"/>
    </location>
    <ligand>
        <name>heme</name>
        <dbReference type="ChEBI" id="CHEBI:30413"/>
    </ligand>
    <ligandPart>
        <name>Fe</name>
        <dbReference type="ChEBI" id="CHEBI:18248"/>
    </ligandPart>
</feature>
<gene>
    <name evidence="17 18" type="primary">LOC105263452</name>
</gene>
<keyword evidence="11 14" id="KW-0503">Monooxygenase</keyword>
<keyword evidence="5 13" id="KW-0349">Heme</keyword>
<dbReference type="RefSeq" id="XP_011297979.1">
    <property type="nucleotide sequence ID" value="XM_011299677.1"/>
</dbReference>
<evidence type="ECO:0000256" key="14">
    <source>
        <dbReference type="RuleBase" id="RU000461"/>
    </source>
</evidence>
<evidence type="ECO:0000256" key="7">
    <source>
        <dbReference type="ARBA" id="ARBA00022824"/>
    </source>
</evidence>
<evidence type="ECO:0000256" key="13">
    <source>
        <dbReference type="PIRSR" id="PIRSR602401-1"/>
    </source>
</evidence>
<dbReference type="GO" id="GO:0016705">
    <property type="term" value="F:oxidoreductase activity, acting on paired donors, with incorporation or reduction of molecular oxygen"/>
    <property type="evidence" value="ECO:0007669"/>
    <property type="project" value="InterPro"/>
</dbReference>
<evidence type="ECO:0000256" key="3">
    <source>
        <dbReference type="ARBA" id="ARBA00004406"/>
    </source>
</evidence>
<reference evidence="17 18" key="1">
    <citation type="submission" date="2025-04" db="UniProtKB">
        <authorList>
            <consortium name="RefSeq"/>
        </authorList>
    </citation>
    <scope>IDENTIFICATION</scope>
    <source>
        <strain evidence="17 18">USDA-PBARC FA_bdor</strain>
        <tissue evidence="17 18">Whole organism</tissue>
    </source>
</reference>
<dbReference type="PRINTS" id="PR00385">
    <property type="entry name" value="P450"/>
</dbReference>
<protein>
    <submittedName>
        <fullName evidence="17 18">Cytochrome P450 9e2-like</fullName>
    </submittedName>
</protein>
<dbReference type="Gene3D" id="1.10.630.10">
    <property type="entry name" value="Cytochrome P450"/>
    <property type="match status" value="1"/>
</dbReference>
<keyword evidence="10 13" id="KW-0408">Iron</keyword>
<organism evidence="16 18">
    <name type="scientific">Fopius arisanus</name>
    <dbReference type="NCBI Taxonomy" id="64838"/>
    <lineage>
        <taxon>Eukaryota</taxon>
        <taxon>Metazoa</taxon>
        <taxon>Ecdysozoa</taxon>
        <taxon>Arthropoda</taxon>
        <taxon>Hexapoda</taxon>
        <taxon>Insecta</taxon>
        <taxon>Pterygota</taxon>
        <taxon>Neoptera</taxon>
        <taxon>Endopterygota</taxon>
        <taxon>Hymenoptera</taxon>
        <taxon>Apocrita</taxon>
        <taxon>Ichneumonoidea</taxon>
        <taxon>Braconidae</taxon>
        <taxon>Opiinae</taxon>
        <taxon>Fopius</taxon>
    </lineage>
</organism>
<accession>A0A9R1SVH6</accession>
<dbReference type="GO" id="GO:0005506">
    <property type="term" value="F:iron ion binding"/>
    <property type="evidence" value="ECO:0007669"/>
    <property type="project" value="InterPro"/>
</dbReference>
<dbReference type="InterPro" id="IPR002401">
    <property type="entry name" value="Cyt_P450_E_grp-I"/>
</dbReference>
<name>A0A9R1SVR7_9HYME</name>
<dbReference type="InterPro" id="IPR036396">
    <property type="entry name" value="Cyt_P450_sf"/>
</dbReference>
<dbReference type="OrthoDB" id="2789670at2759"/>
<keyword evidence="15" id="KW-1133">Transmembrane helix</keyword>
<evidence type="ECO:0000313" key="16">
    <source>
        <dbReference type="Proteomes" id="UP000694866"/>
    </source>
</evidence>
<evidence type="ECO:0000256" key="8">
    <source>
        <dbReference type="ARBA" id="ARBA00022848"/>
    </source>
</evidence>
<dbReference type="RefSeq" id="XP_011297980.1">
    <property type="nucleotide sequence ID" value="XM_011299678.1"/>
</dbReference>
<evidence type="ECO:0000256" key="15">
    <source>
        <dbReference type="SAM" id="Phobius"/>
    </source>
</evidence>
<dbReference type="InterPro" id="IPR001128">
    <property type="entry name" value="Cyt_P450"/>
</dbReference>
<dbReference type="PRINTS" id="PR00463">
    <property type="entry name" value="EP450I"/>
</dbReference>
<dbReference type="PANTHER" id="PTHR24292:SF54">
    <property type="entry name" value="CYP9F3-RELATED"/>
    <property type="match status" value="1"/>
</dbReference>
<dbReference type="AlphaFoldDB" id="A0A9R1SVR7"/>
<dbReference type="CDD" id="cd11056">
    <property type="entry name" value="CYP6-like"/>
    <property type="match status" value="1"/>
</dbReference>
<evidence type="ECO:0000256" key="4">
    <source>
        <dbReference type="ARBA" id="ARBA00010617"/>
    </source>
</evidence>
<dbReference type="Pfam" id="PF00067">
    <property type="entry name" value="p450"/>
    <property type="match status" value="1"/>
</dbReference>
<dbReference type="FunFam" id="1.10.630.10:FF:000042">
    <property type="entry name" value="Cytochrome P450"/>
    <property type="match status" value="1"/>
</dbReference>
<dbReference type="KEGG" id="fas:105263452"/>
<dbReference type="InterPro" id="IPR050476">
    <property type="entry name" value="Insect_CytP450_Detox"/>
</dbReference>
<evidence type="ECO:0000256" key="5">
    <source>
        <dbReference type="ARBA" id="ARBA00022617"/>
    </source>
</evidence>
<accession>A0A9R1SVR7</accession>
<keyword evidence="16" id="KW-1185">Reference proteome</keyword>
<evidence type="ECO:0000313" key="18">
    <source>
        <dbReference type="RefSeq" id="XP_011297980.1"/>
    </source>
</evidence>
<evidence type="ECO:0000256" key="9">
    <source>
        <dbReference type="ARBA" id="ARBA00023002"/>
    </source>
</evidence>
<keyword evidence="6 13" id="KW-0479">Metal-binding</keyword>
<dbReference type="GO" id="GO:0004497">
    <property type="term" value="F:monooxygenase activity"/>
    <property type="evidence" value="ECO:0007669"/>
    <property type="project" value="UniProtKB-KW"/>
</dbReference>
<evidence type="ECO:0000256" key="6">
    <source>
        <dbReference type="ARBA" id="ARBA00022723"/>
    </source>
</evidence>
<dbReference type="GeneID" id="105263452"/>
<dbReference type="GO" id="GO:0005789">
    <property type="term" value="C:endoplasmic reticulum membrane"/>
    <property type="evidence" value="ECO:0007669"/>
    <property type="project" value="UniProtKB-SubCell"/>
</dbReference>
<dbReference type="PROSITE" id="PS00086">
    <property type="entry name" value="CYTOCHROME_P450"/>
    <property type="match status" value="1"/>
</dbReference>
<comment type="cofactor">
    <cofactor evidence="1 13">
        <name>heme</name>
        <dbReference type="ChEBI" id="CHEBI:30413"/>
    </cofactor>
</comment>
<keyword evidence="7" id="KW-0256">Endoplasmic reticulum</keyword>
<sequence length="499" mass="57565">MDLTVALITVLVGLLVILIIYQMTYWPRKGIPHVPTIPVIGSKYVSLFFGRTSVADFSEDLYKNFPDAKYFGVTMWNQTIIILKDLDLIRDICIKNFDNAPDHRSFVDERMDPILGKNVFSLKGDRWREVRSALSPSFTASKMKFLFQLVSKVSEDFTQYLLDNPEITKLIETKDAFSRYTNDVIATAAFGINVDSMKHRDNEFFFRGKDATNLSGTKRVLKFFAGITFPRLMRFLGQTYLSKETNKFFINLIHDTVTMRDERGVMRPDMIQLLMRARDSSGIKIDMDDIVAQAFIFFLAGFDTTSTLMSFLCHQLAYHPAVQQKLREEVDEVLEDKEFSYEMLAKLKYMDMVINETLRLYPPATFLDRVCEKPFELPPALENSPGMTTDRGVTFWVNIYSIQRDPKYFPEPENFDPERFNEENKANIEPLSFVPFGIGPRKCIGERFGMMETKLVLARIIHKFTVLPSEKSTEKIEIAKNSLSLTPKGGIWLKLQPRT</sequence>
<comment type="subcellular location">
    <subcellularLocation>
        <location evidence="3">Endoplasmic reticulum membrane</location>
        <topology evidence="3">Peripheral membrane protein</topology>
    </subcellularLocation>
    <subcellularLocation>
        <location evidence="2">Microsome membrane</location>
        <topology evidence="2">Peripheral membrane protein</topology>
    </subcellularLocation>
</comment>
<keyword evidence="8" id="KW-0492">Microsome</keyword>
<evidence type="ECO:0000256" key="1">
    <source>
        <dbReference type="ARBA" id="ARBA00001971"/>
    </source>
</evidence>
<keyword evidence="15" id="KW-0812">Transmembrane</keyword>
<keyword evidence="12 15" id="KW-0472">Membrane</keyword>
<proteinExistence type="inferred from homology"/>
<dbReference type="Proteomes" id="UP000694866">
    <property type="component" value="Unplaced"/>
</dbReference>
<evidence type="ECO:0000256" key="11">
    <source>
        <dbReference type="ARBA" id="ARBA00023033"/>
    </source>
</evidence>
<dbReference type="GO" id="GO:0020037">
    <property type="term" value="F:heme binding"/>
    <property type="evidence" value="ECO:0007669"/>
    <property type="project" value="InterPro"/>
</dbReference>
<feature type="transmembrane region" description="Helical" evidence="15">
    <location>
        <begin position="6"/>
        <end position="26"/>
    </location>
</feature>
<dbReference type="InterPro" id="IPR017972">
    <property type="entry name" value="Cyt_P450_CS"/>
</dbReference>
<evidence type="ECO:0000313" key="17">
    <source>
        <dbReference type="RefSeq" id="XP_011297979.1"/>
    </source>
</evidence>
<evidence type="ECO:0000256" key="10">
    <source>
        <dbReference type="ARBA" id="ARBA00023004"/>
    </source>
</evidence>
<dbReference type="SUPFAM" id="SSF48264">
    <property type="entry name" value="Cytochrome P450"/>
    <property type="match status" value="1"/>
</dbReference>